<feature type="compositionally biased region" description="Polar residues" evidence="6">
    <location>
        <begin position="40"/>
        <end position="55"/>
    </location>
</feature>
<dbReference type="PROSITE" id="PS51032">
    <property type="entry name" value="AP2_ERF"/>
    <property type="match status" value="1"/>
</dbReference>
<evidence type="ECO:0000256" key="5">
    <source>
        <dbReference type="ARBA" id="ARBA00023242"/>
    </source>
</evidence>
<dbReference type="AlphaFoldDB" id="A0A7G8AUQ9"/>
<feature type="compositionally biased region" description="Polar residues" evidence="6">
    <location>
        <begin position="66"/>
        <end position="75"/>
    </location>
</feature>
<dbReference type="GO" id="GO:0003700">
    <property type="term" value="F:DNA-binding transcription factor activity"/>
    <property type="evidence" value="ECO:0007669"/>
    <property type="project" value="InterPro"/>
</dbReference>
<dbReference type="PANTHER" id="PTHR31194:SF202">
    <property type="entry name" value="ETHYLENE-RESPONSIVE TRANSCRIPTION FACTOR ERF070"/>
    <property type="match status" value="1"/>
</dbReference>
<keyword evidence="2" id="KW-0805">Transcription regulation</keyword>
<dbReference type="InterPro" id="IPR050913">
    <property type="entry name" value="AP2/ERF_ERF"/>
</dbReference>
<feature type="region of interest" description="Disordered" evidence="6">
    <location>
        <begin position="1"/>
        <end position="21"/>
    </location>
</feature>
<feature type="region of interest" description="Disordered" evidence="6">
    <location>
        <begin position="40"/>
        <end position="84"/>
    </location>
</feature>
<dbReference type="SMART" id="SM00380">
    <property type="entry name" value="AP2"/>
    <property type="match status" value="1"/>
</dbReference>
<dbReference type="SUPFAM" id="SSF54171">
    <property type="entry name" value="DNA-binding domain"/>
    <property type="match status" value="1"/>
</dbReference>
<evidence type="ECO:0000256" key="4">
    <source>
        <dbReference type="ARBA" id="ARBA00023163"/>
    </source>
</evidence>
<dbReference type="GO" id="GO:0005634">
    <property type="term" value="C:nucleus"/>
    <property type="evidence" value="ECO:0007669"/>
    <property type="project" value="UniProtKB-SubCell"/>
</dbReference>
<feature type="domain" description="AP2/ERF" evidence="7">
    <location>
        <begin position="79"/>
        <end position="136"/>
    </location>
</feature>
<dbReference type="GO" id="GO:0003677">
    <property type="term" value="F:DNA binding"/>
    <property type="evidence" value="ECO:0007669"/>
    <property type="project" value="UniProtKB-KW"/>
</dbReference>
<reference evidence="8" key="1">
    <citation type="submission" date="2019-12" db="EMBL/GenBank/DDBJ databases">
        <authorList>
            <person name="Hu Y."/>
        </authorList>
    </citation>
    <scope>NUCLEOTIDE SEQUENCE</scope>
    <source>
        <strain evidence="8">Cac193</strain>
    </source>
</reference>
<proteinExistence type="evidence at transcript level"/>
<evidence type="ECO:0000256" key="3">
    <source>
        <dbReference type="ARBA" id="ARBA00023125"/>
    </source>
</evidence>
<organism evidence="8">
    <name type="scientific">Camptotheca acuminata</name>
    <name type="common">Happy tree</name>
    <dbReference type="NCBI Taxonomy" id="16922"/>
    <lineage>
        <taxon>Eukaryota</taxon>
        <taxon>Viridiplantae</taxon>
        <taxon>Streptophyta</taxon>
        <taxon>Embryophyta</taxon>
        <taxon>Tracheophyta</taxon>
        <taxon>Spermatophyta</taxon>
        <taxon>Magnoliopsida</taxon>
        <taxon>eudicotyledons</taxon>
        <taxon>Gunneridae</taxon>
        <taxon>Pentapetalae</taxon>
        <taxon>asterids</taxon>
        <taxon>Cornales</taxon>
        <taxon>Nyssaceae</taxon>
        <taxon>Camptotheca</taxon>
    </lineage>
</organism>
<evidence type="ECO:0000313" key="8">
    <source>
        <dbReference type="EMBL" id="QNI23928.1"/>
    </source>
</evidence>
<dbReference type="Gene3D" id="3.30.730.10">
    <property type="entry name" value="AP2/ERF domain"/>
    <property type="match status" value="1"/>
</dbReference>
<name>A0A7G8AUQ9_CAMAC</name>
<dbReference type="PANTHER" id="PTHR31194">
    <property type="entry name" value="SHN SHINE , DNA BINDING / TRANSCRIPTION FACTOR"/>
    <property type="match status" value="1"/>
</dbReference>
<evidence type="ECO:0000256" key="2">
    <source>
        <dbReference type="ARBA" id="ARBA00023015"/>
    </source>
</evidence>
<dbReference type="PRINTS" id="PR00367">
    <property type="entry name" value="ETHRSPELEMNT"/>
</dbReference>
<dbReference type="EMBL" id="MN863730">
    <property type="protein sequence ID" value="QNI23928.1"/>
    <property type="molecule type" value="mRNA"/>
</dbReference>
<evidence type="ECO:0000256" key="1">
    <source>
        <dbReference type="ARBA" id="ARBA00004123"/>
    </source>
</evidence>
<protein>
    <submittedName>
        <fullName evidence="8">AP2/ERF transcription factor</fullName>
    </submittedName>
</protein>
<keyword evidence="5" id="KW-0539">Nucleus</keyword>
<evidence type="ECO:0000259" key="7">
    <source>
        <dbReference type="PROSITE" id="PS51032"/>
    </source>
</evidence>
<dbReference type="InterPro" id="IPR016177">
    <property type="entry name" value="DNA-bd_dom_sf"/>
</dbReference>
<reference evidence="8" key="2">
    <citation type="journal article" date="2020" name="Chin J Nat Med">
        <title>Genome-wide identification and analysis of AP2/ERF transcription factors related to camptothecin biosynthesis in Camptotheca acuminata.</title>
        <authorList>
            <person name="Hu Y.T."/>
            <person name="Xu Z.C."/>
            <person name="Tian Y."/>
            <person name="Gao R.R."/>
            <person name="Ji A.J."/>
            <person name="Pu X.D."/>
            <person name="Wang Y."/>
            <person name="Liu X."/>
            <person name="Song J.Y."/>
        </authorList>
    </citation>
    <scope>NUCLEOTIDE SEQUENCE</scope>
    <source>
        <strain evidence="8">Cac193</strain>
    </source>
</reference>
<dbReference type="Pfam" id="PF00847">
    <property type="entry name" value="AP2"/>
    <property type="match status" value="1"/>
</dbReference>
<dbReference type="InterPro" id="IPR001471">
    <property type="entry name" value="AP2/ERF_dom"/>
</dbReference>
<comment type="subcellular location">
    <subcellularLocation>
        <location evidence="1">Nucleus</location>
    </subcellularLocation>
</comment>
<evidence type="ECO:0000256" key="6">
    <source>
        <dbReference type="SAM" id="MobiDB-lite"/>
    </source>
</evidence>
<keyword evidence="4" id="KW-0804">Transcription</keyword>
<keyword evidence="3" id="KW-0238">DNA-binding</keyword>
<dbReference type="CDD" id="cd00018">
    <property type="entry name" value="AP2"/>
    <property type="match status" value="1"/>
</dbReference>
<accession>A0A7G8AUQ9</accession>
<sequence length="316" mass="35999">MRKLRIICHDPDLTDSSDDERNNYRSKRFVREINLYHQSNPTEIESSCQDSNNGGKNPRKRRVSDKTPNQNQRRPASSKYRGVRQRKWGKWAAEIRDPFKGRRVWLGTYETAEAAAKAYDTKRSEFEALMAAAGSEKSCNQSSLVAVSESPKPVVSVSVSEDSDSVLSHTSPFSVLEMECSTSPSASLMDVKCSDSMVKDGEKQLKENEEKQMADSVCVEEQLLPDIDRELDLELKSIFNENFERLEEYDYGIAGLEVDDYGIFDDLQIGGFKENEPTDLPDFDFDFDFDFQIENEEFGCMDKPLNMDKPHNTACV</sequence>
<dbReference type="InterPro" id="IPR036955">
    <property type="entry name" value="AP2/ERF_dom_sf"/>
</dbReference>